<keyword evidence="7" id="KW-1185">Reference proteome</keyword>
<feature type="domain" description="HipA N-terminal subdomain 1" evidence="5">
    <location>
        <begin position="19"/>
        <end position="120"/>
    </location>
</feature>
<dbReference type="PANTHER" id="PTHR37419:SF8">
    <property type="entry name" value="TOXIN YJJJ"/>
    <property type="match status" value="1"/>
</dbReference>
<dbReference type="OrthoDB" id="9805913at2"/>
<evidence type="ECO:0000313" key="7">
    <source>
        <dbReference type="Proteomes" id="UP000175691"/>
    </source>
</evidence>
<dbReference type="InterPro" id="IPR017508">
    <property type="entry name" value="HipA_N1"/>
</dbReference>
<dbReference type="InterPro" id="IPR052028">
    <property type="entry name" value="HipA_Ser/Thr_kinase"/>
</dbReference>
<comment type="caution">
    <text evidence="6">The sequence shown here is derived from an EMBL/GenBank/DDBJ whole genome shotgun (WGS) entry which is preliminary data.</text>
</comment>
<dbReference type="Proteomes" id="UP000175691">
    <property type="component" value="Unassembled WGS sequence"/>
</dbReference>
<protein>
    <submittedName>
        <fullName evidence="6">Phosphatidylinositol kinase</fullName>
    </submittedName>
</protein>
<evidence type="ECO:0000259" key="5">
    <source>
        <dbReference type="Pfam" id="PF13657"/>
    </source>
</evidence>
<sequence length="411" mass="45977">MTFVKSVDEIKVALDFGTKQIAVGRLAINNRKIYFEYALDFIDRHIEISPFKLPLQPGLQTFEHRLFEGLPGVFNDSLPDGWGRLLFDRLARSINIPSSAITPLDRLSYIGTNGLGALVFEPDFSSHDQSDIVSLDRLAMEAQDVLRGESVDVLQELIALNGSSAGARPKALIGVNKSHDHIIHGASELPGDFEPWMVKFPNMQDGSDAGAIEYVYALLAKKSGIDIPDVYLFPAEVGPGYFAIKRFDRDGLRRYHMHTACGLLHSDFRAPSLDYEDLLNLTAILTRDFREIEKMFRLAVFNVLAHNRDDHSKNFSFLMDEMGQWRVAPAYDLTFSSGPGGEQSTTVIGEGRKPGIPHLIKLAKEANISEAKALEVIESTQSSLMLWTDLAKKYRVTSENIELIRQHLITE</sequence>
<reference evidence="6 7" key="1">
    <citation type="submission" date="2016-08" db="EMBL/GenBank/DDBJ databases">
        <authorList>
            <person name="Seilhamer J.J."/>
        </authorList>
    </citation>
    <scope>NUCLEOTIDE SEQUENCE [LARGE SCALE GENOMIC DNA]</scope>
    <source>
        <strain evidence="6 7">KCTC 42603</strain>
    </source>
</reference>
<evidence type="ECO:0000256" key="1">
    <source>
        <dbReference type="ARBA" id="ARBA00010164"/>
    </source>
</evidence>
<name>A0A1E7ZBI6_9ALTE</name>
<evidence type="ECO:0000313" key="6">
    <source>
        <dbReference type="EMBL" id="OFC70860.1"/>
    </source>
</evidence>
<feature type="domain" description="HipA-like C-terminal" evidence="4">
    <location>
        <begin position="163"/>
        <end position="382"/>
    </location>
</feature>
<proteinExistence type="inferred from homology"/>
<organism evidence="6 7">
    <name type="scientific">Alteromonas confluentis</name>
    <dbReference type="NCBI Taxonomy" id="1656094"/>
    <lineage>
        <taxon>Bacteria</taxon>
        <taxon>Pseudomonadati</taxon>
        <taxon>Pseudomonadota</taxon>
        <taxon>Gammaproteobacteria</taxon>
        <taxon>Alteromonadales</taxon>
        <taxon>Alteromonadaceae</taxon>
        <taxon>Alteromonas/Salinimonas group</taxon>
        <taxon>Alteromonas</taxon>
    </lineage>
</organism>
<dbReference type="Pfam" id="PF13657">
    <property type="entry name" value="Couple_hipA"/>
    <property type="match status" value="1"/>
</dbReference>
<gene>
    <name evidence="6" type="ORF">BFC18_10425</name>
</gene>
<keyword evidence="2" id="KW-0808">Transferase</keyword>
<evidence type="ECO:0000259" key="4">
    <source>
        <dbReference type="Pfam" id="PF07804"/>
    </source>
</evidence>
<dbReference type="Pfam" id="PF07804">
    <property type="entry name" value="HipA_C"/>
    <property type="match status" value="1"/>
</dbReference>
<dbReference type="GO" id="GO:0005829">
    <property type="term" value="C:cytosol"/>
    <property type="evidence" value="ECO:0007669"/>
    <property type="project" value="TreeGrafter"/>
</dbReference>
<comment type="similarity">
    <text evidence="1">Belongs to the HipA Ser/Thr kinase family.</text>
</comment>
<evidence type="ECO:0000256" key="2">
    <source>
        <dbReference type="ARBA" id="ARBA00022679"/>
    </source>
</evidence>
<dbReference type="AlphaFoldDB" id="A0A1E7ZBI6"/>
<dbReference type="InterPro" id="IPR012893">
    <property type="entry name" value="HipA-like_C"/>
</dbReference>
<dbReference type="Gene3D" id="1.10.1070.20">
    <property type="match status" value="1"/>
</dbReference>
<dbReference type="PANTHER" id="PTHR37419">
    <property type="entry name" value="SERINE/THREONINE-PROTEIN KINASE TOXIN HIPA"/>
    <property type="match status" value="1"/>
</dbReference>
<dbReference type="GO" id="GO:0004674">
    <property type="term" value="F:protein serine/threonine kinase activity"/>
    <property type="evidence" value="ECO:0007669"/>
    <property type="project" value="TreeGrafter"/>
</dbReference>
<keyword evidence="3 6" id="KW-0418">Kinase</keyword>
<accession>A0A1E7ZBI6</accession>
<evidence type="ECO:0000256" key="3">
    <source>
        <dbReference type="ARBA" id="ARBA00022777"/>
    </source>
</evidence>
<dbReference type="STRING" id="1656094.BFC18_10425"/>
<dbReference type="EMBL" id="MDHN01000021">
    <property type="protein sequence ID" value="OFC70860.1"/>
    <property type="molecule type" value="Genomic_DNA"/>
</dbReference>
<dbReference type="RefSeq" id="WP_070125252.1">
    <property type="nucleotide sequence ID" value="NZ_MDHN01000021.1"/>
</dbReference>